<accession>A0A9Q1JB68</accession>
<gene>
    <name evidence="2" type="ORF">SKAU_G00065400</name>
</gene>
<dbReference type="Proteomes" id="UP001152622">
    <property type="component" value="Chromosome 2"/>
</dbReference>
<evidence type="ECO:0000256" key="1">
    <source>
        <dbReference type="SAM" id="MobiDB-lite"/>
    </source>
</evidence>
<dbReference type="AlphaFoldDB" id="A0A9Q1JB68"/>
<keyword evidence="3" id="KW-1185">Reference proteome</keyword>
<protein>
    <submittedName>
        <fullName evidence="2">Uncharacterized protein</fullName>
    </submittedName>
</protein>
<feature type="region of interest" description="Disordered" evidence="1">
    <location>
        <begin position="1"/>
        <end position="25"/>
    </location>
</feature>
<name>A0A9Q1JB68_SYNKA</name>
<comment type="caution">
    <text evidence="2">The sequence shown here is derived from an EMBL/GenBank/DDBJ whole genome shotgun (WGS) entry which is preliminary data.</text>
</comment>
<feature type="region of interest" description="Disordered" evidence="1">
    <location>
        <begin position="57"/>
        <end position="114"/>
    </location>
</feature>
<organism evidence="2 3">
    <name type="scientific">Synaphobranchus kaupii</name>
    <name type="common">Kaup's arrowtooth eel</name>
    <dbReference type="NCBI Taxonomy" id="118154"/>
    <lineage>
        <taxon>Eukaryota</taxon>
        <taxon>Metazoa</taxon>
        <taxon>Chordata</taxon>
        <taxon>Craniata</taxon>
        <taxon>Vertebrata</taxon>
        <taxon>Euteleostomi</taxon>
        <taxon>Actinopterygii</taxon>
        <taxon>Neopterygii</taxon>
        <taxon>Teleostei</taxon>
        <taxon>Anguilliformes</taxon>
        <taxon>Synaphobranchidae</taxon>
        <taxon>Synaphobranchus</taxon>
    </lineage>
</organism>
<evidence type="ECO:0000313" key="3">
    <source>
        <dbReference type="Proteomes" id="UP001152622"/>
    </source>
</evidence>
<reference evidence="2" key="1">
    <citation type="journal article" date="2023" name="Science">
        <title>Genome structures resolve the early diversification of teleost fishes.</title>
        <authorList>
            <person name="Parey E."/>
            <person name="Louis A."/>
            <person name="Montfort J."/>
            <person name="Bouchez O."/>
            <person name="Roques C."/>
            <person name="Iampietro C."/>
            <person name="Lluch J."/>
            <person name="Castinel A."/>
            <person name="Donnadieu C."/>
            <person name="Desvignes T."/>
            <person name="Floi Bucao C."/>
            <person name="Jouanno E."/>
            <person name="Wen M."/>
            <person name="Mejri S."/>
            <person name="Dirks R."/>
            <person name="Jansen H."/>
            <person name="Henkel C."/>
            <person name="Chen W.J."/>
            <person name="Zahm M."/>
            <person name="Cabau C."/>
            <person name="Klopp C."/>
            <person name="Thompson A.W."/>
            <person name="Robinson-Rechavi M."/>
            <person name="Braasch I."/>
            <person name="Lecointre G."/>
            <person name="Bobe J."/>
            <person name="Postlethwait J.H."/>
            <person name="Berthelot C."/>
            <person name="Roest Crollius H."/>
            <person name="Guiguen Y."/>
        </authorList>
    </citation>
    <scope>NUCLEOTIDE SEQUENCE</scope>
    <source>
        <strain evidence="2">WJC10195</strain>
    </source>
</reference>
<dbReference type="EMBL" id="JAINUF010000002">
    <property type="protein sequence ID" value="KAJ8375960.1"/>
    <property type="molecule type" value="Genomic_DNA"/>
</dbReference>
<sequence length="114" mass="12273">MSFEEAEKARAAARPGLHTGQHESEISVEVFSARHRRAPGAGGSYAMGRHTEDTFQVFGGGAVQRRVKAAGDDRSSREQGKGTDPENDMLSKTQCPRAAVLKPRTSSLPQPNIP</sequence>
<evidence type="ECO:0000313" key="2">
    <source>
        <dbReference type="EMBL" id="KAJ8375960.1"/>
    </source>
</evidence>
<feature type="compositionally biased region" description="Polar residues" evidence="1">
    <location>
        <begin position="104"/>
        <end position="114"/>
    </location>
</feature>
<feature type="compositionally biased region" description="Basic and acidic residues" evidence="1">
    <location>
        <begin position="69"/>
        <end position="84"/>
    </location>
</feature>
<feature type="compositionally biased region" description="Basic and acidic residues" evidence="1">
    <location>
        <begin position="1"/>
        <end position="10"/>
    </location>
</feature>
<proteinExistence type="predicted"/>